<feature type="transmembrane region" description="Helical" evidence="1">
    <location>
        <begin position="100"/>
        <end position="119"/>
    </location>
</feature>
<comment type="caution">
    <text evidence="2">The sequence shown here is derived from an EMBL/GenBank/DDBJ whole genome shotgun (WGS) entry which is preliminary data.</text>
</comment>
<evidence type="ECO:0000313" key="2">
    <source>
        <dbReference type="EMBL" id="PRX95761.1"/>
    </source>
</evidence>
<sequence>MPAQDPDEVQQRIERTRAQLAVTIDEIADRVSPRRVARRGVDRIRAAAEDAVDSVASLVTGDAQQLVRGRTTEIEPAPGSVTTDQVVSTDYEVRPVGPPTLLLIGAGAAVAAVGVYILWRSRRRR</sequence>
<dbReference type="EMBL" id="PVZC01000009">
    <property type="protein sequence ID" value="PRX95761.1"/>
    <property type="molecule type" value="Genomic_DNA"/>
</dbReference>
<dbReference type="AlphaFoldDB" id="A0A2T0PW55"/>
<keyword evidence="1" id="KW-0812">Transmembrane</keyword>
<accession>A0A2T0PW55</accession>
<dbReference type="Proteomes" id="UP000237846">
    <property type="component" value="Unassembled WGS sequence"/>
</dbReference>
<dbReference type="Pfam" id="PF12277">
    <property type="entry name" value="DUF3618"/>
    <property type="match status" value="1"/>
</dbReference>
<proteinExistence type="predicted"/>
<dbReference type="RefSeq" id="WP_106252136.1">
    <property type="nucleotide sequence ID" value="NZ_PVZC01000009.1"/>
</dbReference>
<dbReference type="InterPro" id="IPR022062">
    <property type="entry name" value="DUF3618"/>
</dbReference>
<evidence type="ECO:0000313" key="3">
    <source>
        <dbReference type="Proteomes" id="UP000237846"/>
    </source>
</evidence>
<keyword evidence="1" id="KW-0472">Membrane</keyword>
<name>A0A2T0PW55_9ACTN</name>
<dbReference type="OrthoDB" id="5196933at2"/>
<reference evidence="2 3" key="1">
    <citation type="submission" date="2018-03" db="EMBL/GenBank/DDBJ databases">
        <title>Genomic Encyclopedia of Archaeal and Bacterial Type Strains, Phase II (KMG-II): from individual species to whole genera.</title>
        <authorList>
            <person name="Goeker M."/>
        </authorList>
    </citation>
    <scope>NUCLEOTIDE SEQUENCE [LARGE SCALE GENOMIC DNA]</scope>
    <source>
        <strain evidence="2 3">DSM 45601</strain>
    </source>
</reference>
<organism evidence="2 3">
    <name type="scientific">Allonocardiopsis opalescens</name>
    <dbReference type="NCBI Taxonomy" id="1144618"/>
    <lineage>
        <taxon>Bacteria</taxon>
        <taxon>Bacillati</taxon>
        <taxon>Actinomycetota</taxon>
        <taxon>Actinomycetes</taxon>
        <taxon>Streptosporangiales</taxon>
        <taxon>Allonocardiopsis</taxon>
    </lineage>
</organism>
<keyword evidence="1" id="KW-1133">Transmembrane helix</keyword>
<evidence type="ECO:0000256" key="1">
    <source>
        <dbReference type="SAM" id="Phobius"/>
    </source>
</evidence>
<protein>
    <submittedName>
        <fullName evidence="2">Uncharacterized protein DUF3618</fullName>
    </submittedName>
</protein>
<keyword evidence="3" id="KW-1185">Reference proteome</keyword>
<gene>
    <name evidence="2" type="ORF">CLV72_109374</name>
</gene>